<dbReference type="SUPFAM" id="SSF47413">
    <property type="entry name" value="lambda repressor-like DNA-binding domains"/>
    <property type="match status" value="1"/>
</dbReference>
<organism evidence="5 6">
    <name type="scientific">SAR324 cluster bacterium</name>
    <dbReference type="NCBI Taxonomy" id="2024889"/>
    <lineage>
        <taxon>Bacteria</taxon>
        <taxon>Deltaproteobacteria</taxon>
        <taxon>SAR324 cluster</taxon>
    </lineage>
</organism>
<evidence type="ECO:0000256" key="1">
    <source>
        <dbReference type="ARBA" id="ARBA00023015"/>
    </source>
</evidence>
<proteinExistence type="predicted"/>
<evidence type="ECO:0000256" key="2">
    <source>
        <dbReference type="ARBA" id="ARBA00023125"/>
    </source>
</evidence>
<dbReference type="InterPro" id="IPR010982">
    <property type="entry name" value="Lambda_DNA-bd_dom_sf"/>
</dbReference>
<dbReference type="Gene3D" id="3.40.50.2300">
    <property type="match status" value="1"/>
</dbReference>
<evidence type="ECO:0000313" key="6">
    <source>
        <dbReference type="Proteomes" id="UP000226525"/>
    </source>
</evidence>
<keyword evidence="1" id="KW-0805">Transcription regulation</keyword>
<dbReference type="CDD" id="cd01392">
    <property type="entry name" value="HTH_LacI"/>
    <property type="match status" value="1"/>
</dbReference>
<evidence type="ECO:0000259" key="4">
    <source>
        <dbReference type="PROSITE" id="PS50932"/>
    </source>
</evidence>
<dbReference type="GO" id="GO:0000976">
    <property type="term" value="F:transcription cis-regulatory region binding"/>
    <property type="evidence" value="ECO:0007669"/>
    <property type="project" value="TreeGrafter"/>
</dbReference>
<name>A0A2D6YK38_9DELT</name>
<keyword evidence="2" id="KW-0238">DNA-binding</keyword>
<dbReference type="PANTHER" id="PTHR30146">
    <property type="entry name" value="LACI-RELATED TRANSCRIPTIONAL REPRESSOR"/>
    <property type="match status" value="1"/>
</dbReference>
<dbReference type="Gene3D" id="1.10.260.40">
    <property type="entry name" value="lambda repressor-like DNA-binding domains"/>
    <property type="match status" value="1"/>
</dbReference>
<dbReference type="EMBL" id="NZEX01000099">
    <property type="protein sequence ID" value="MAH63577.1"/>
    <property type="molecule type" value="Genomic_DNA"/>
</dbReference>
<feature type="domain" description="HTH lacI-type" evidence="4">
    <location>
        <begin position="6"/>
        <end position="60"/>
    </location>
</feature>
<dbReference type="Pfam" id="PF00356">
    <property type="entry name" value="LacI"/>
    <property type="match status" value="1"/>
</dbReference>
<gene>
    <name evidence="5" type="ORF">CMN54_09070</name>
</gene>
<dbReference type="Proteomes" id="UP000226525">
    <property type="component" value="Unassembled WGS sequence"/>
</dbReference>
<evidence type="ECO:0000256" key="3">
    <source>
        <dbReference type="ARBA" id="ARBA00023163"/>
    </source>
</evidence>
<protein>
    <recommendedName>
        <fullName evidence="4">HTH lacI-type domain-containing protein</fullName>
    </recommendedName>
</protein>
<dbReference type="GO" id="GO:0003700">
    <property type="term" value="F:DNA-binding transcription factor activity"/>
    <property type="evidence" value="ECO:0007669"/>
    <property type="project" value="TreeGrafter"/>
</dbReference>
<dbReference type="SMART" id="SM00354">
    <property type="entry name" value="HTH_LACI"/>
    <property type="match status" value="1"/>
</dbReference>
<comment type="caution">
    <text evidence="5">The sequence shown here is derived from an EMBL/GenBank/DDBJ whole genome shotgun (WGS) entry which is preliminary data.</text>
</comment>
<dbReference type="PROSITE" id="PS50932">
    <property type="entry name" value="HTH_LACI_2"/>
    <property type="match status" value="1"/>
</dbReference>
<dbReference type="AlphaFoldDB" id="A0A2D6YK38"/>
<keyword evidence="3" id="KW-0804">Transcription</keyword>
<dbReference type="InterPro" id="IPR000843">
    <property type="entry name" value="HTH_LacI"/>
</dbReference>
<sequence>MNRSRTNLKTVAKAFGLSLTTVSRAPKDGPEVRPETIKRVKSTAGKLGHVPNQGGLILRTGRSYTIALILSPESQSTFPVIGFMFYCQGILRSIQDSPYTLTIQPRLAEEDLLKPIMRIVDGQLAEGIIIGQIRNDDSWVRHHQQHQFPFVIFGRT</sequence>
<reference evidence="6" key="1">
    <citation type="submission" date="2017-09" db="EMBL/GenBank/DDBJ databases">
        <title>The Reconstruction of 2,631 Draft Metagenome-Assembled Genomes from the Global Oceans.</title>
        <authorList>
            <person name="Tully B.J."/>
            <person name="Graham E.D."/>
            <person name="Heidelberg J.F."/>
        </authorList>
    </citation>
    <scope>NUCLEOTIDE SEQUENCE [LARGE SCALE GENOMIC DNA]</scope>
</reference>
<dbReference type="PANTHER" id="PTHR30146:SF109">
    <property type="entry name" value="HTH-TYPE TRANSCRIPTIONAL REGULATOR GALS"/>
    <property type="match status" value="1"/>
</dbReference>
<evidence type="ECO:0000313" key="5">
    <source>
        <dbReference type="EMBL" id="MAH63577.1"/>
    </source>
</evidence>
<accession>A0A2D6YK38</accession>